<dbReference type="InterPro" id="IPR019775">
    <property type="entry name" value="WD40_repeat_CS"/>
</dbReference>
<feature type="domain" description="WDR19 first beta-propeller" evidence="9">
    <location>
        <begin position="250"/>
        <end position="439"/>
    </location>
</feature>
<feature type="domain" description="Histone-binding protein RBBP4-like N-terminal" evidence="8">
    <location>
        <begin position="60"/>
        <end position="128"/>
    </location>
</feature>
<feature type="compositionally biased region" description="Acidic residues" evidence="7">
    <location>
        <begin position="136"/>
        <end position="153"/>
    </location>
</feature>
<dbReference type="OrthoDB" id="2161379at2759"/>
<reference evidence="10 11" key="1">
    <citation type="submission" date="2019-08" db="EMBL/GenBank/DDBJ databases">
        <authorList>
            <person name="Alioto T."/>
            <person name="Alioto T."/>
            <person name="Gomez Garrido J."/>
        </authorList>
    </citation>
    <scope>NUCLEOTIDE SEQUENCE [LARGE SCALE GENOMIC DNA]</scope>
</reference>
<feature type="repeat" description="WD" evidence="6">
    <location>
        <begin position="378"/>
        <end position="420"/>
    </location>
</feature>
<keyword evidence="2 6" id="KW-0853">WD repeat</keyword>
<dbReference type="GO" id="GO:0042254">
    <property type="term" value="P:ribosome biogenesis"/>
    <property type="evidence" value="ECO:0007669"/>
    <property type="project" value="TreeGrafter"/>
</dbReference>
<dbReference type="PROSITE" id="PS50082">
    <property type="entry name" value="WD_REPEATS_2"/>
    <property type="match status" value="3"/>
</dbReference>
<evidence type="ECO:0000256" key="6">
    <source>
        <dbReference type="PROSITE-ProRule" id="PRU00221"/>
    </source>
</evidence>
<sequence>MSDSIHESEDGMAVDDIEDSNDSYDEEDQSHNEDEAGESSGVTSKLPRQVYLPGHQMNEDESLVFDPSAYHMLHDIDSGLPCLSFDIIADDLGCNRSEFPHSMYLVAGSQAEKPKDNCVIVMKLSNLNAIKNEDSSSSDDSDVESDSSDEESNDQPVLQISSIPHYGTINRIRSTTVEDKIFGAVWSEKGIVNIYDLNSKLKEVEKAKRNRKIGNVEKNKKYGKNAPKRLISEHKPLQSFSGHRDEGFALDWSSKSPGYLASGDCKGNIHTWKPNESGWVVNLRSLNGHKESVEDLQWSPSETNILASCSVDKSLRIWDTRLAPNKANMLTIDDAHDSDINVINWNKKEPLIVSGGDDGKLMIWDLRQFKKGNELAVFKHHTSAITTVEWSPEDSSVFASGGDDDQIAIWDLAVERDTNSHDDIKEIPPQLLFIHQGQEHIKELHWHPQITGALISTAQTGFNVFRTISV</sequence>
<feature type="region of interest" description="Disordered" evidence="7">
    <location>
        <begin position="131"/>
        <end position="160"/>
    </location>
</feature>
<feature type="region of interest" description="Disordered" evidence="7">
    <location>
        <begin position="1"/>
        <end position="44"/>
    </location>
</feature>
<keyword evidence="4" id="KW-0539">Nucleus</keyword>
<dbReference type="PRINTS" id="PR00320">
    <property type="entry name" value="GPROTEINBRPT"/>
</dbReference>
<dbReference type="InterPro" id="IPR020472">
    <property type="entry name" value="WD40_PAC1"/>
</dbReference>
<dbReference type="InterPro" id="IPR057855">
    <property type="entry name" value="Beta-prop_WDR19_1st"/>
</dbReference>
<dbReference type="GO" id="GO:0005730">
    <property type="term" value="C:nucleolus"/>
    <property type="evidence" value="ECO:0007669"/>
    <property type="project" value="TreeGrafter"/>
</dbReference>
<dbReference type="Proteomes" id="UP000325440">
    <property type="component" value="Unassembled WGS sequence"/>
</dbReference>
<proteinExistence type="predicted"/>
<evidence type="ECO:0000259" key="8">
    <source>
        <dbReference type="Pfam" id="PF12265"/>
    </source>
</evidence>
<comment type="subcellular location">
    <subcellularLocation>
        <location evidence="1">Nucleus</location>
    </subcellularLocation>
</comment>
<dbReference type="PANTHER" id="PTHR45903">
    <property type="entry name" value="GLUTAMATE-RICH WD REPEAT-CONTAINING PROTEIN 1"/>
    <property type="match status" value="1"/>
</dbReference>
<dbReference type="SMART" id="SM00320">
    <property type="entry name" value="WD40"/>
    <property type="match status" value="4"/>
</dbReference>
<protein>
    <recommendedName>
        <fullName evidence="5">Glutamate-rich WD repeat-containing protein 1</fullName>
    </recommendedName>
</protein>
<keyword evidence="11" id="KW-1185">Reference proteome</keyword>
<keyword evidence="3" id="KW-0677">Repeat</keyword>
<dbReference type="InterPro" id="IPR001680">
    <property type="entry name" value="WD40_rpt"/>
</dbReference>
<dbReference type="InterPro" id="IPR015943">
    <property type="entry name" value="WD40/YVTN_repeat-like_dom_sf"/>
</dbReference>
<dbReference type="PROSITE" id="PS50294">
    <property type="entry name" value="WD_REPEATS_REGION"/>
    <property type="match status" value="3"/>
</dbReference>
<dbReference type="SUPFAM" id="SSF50978">
    <property type="entry name" value="WD40 repeat-like"/>
    <property type="match status" value="1"/>
</dbReference>
<dbReference type="Gene3D" id="2.130.10.10">
    <property type="entry name" value="YVTN repeat-like/Quinoprotein amine dehydrogenase"/>
    <property type="match status" value="1"/>
</dbReference>
<dbReference type="InterPro" id="IPR036322">
    <property type="entry name" value="WD40_repeat_dom_sf"/>
</dbReference>
<dbReference type="Pfam" id="PF23389">
    <property type="entry name" value="Beta-prop_WDR19_1st"/>
    <property type="match status" value="1"/>
</dbReference>
<evidence type="ECO:0000256" key="3">
    <source>
        <dbReference type="ARBA" id="ARBA00022737"/>
    </source>
</evidence>
<evidence type="ECO:0000256" key="7">
    <source>
        <dbReference type="SAM" id="MobiDB-lite"/>
    </source>
</evidence>
<evidence type="ECO:0000313" key="10">
    <source>
        <dbReference type="EMBL" id="VVC33070.1"/>
    </source>
</evidence>
<accession>A0A5E4MNH1</accession>
<gene>
    <name evidence="10" type="ORF">CINCED_3A015891</name>
</gene>
<name>A0A5E4MNH1_9HEMI</name>
<evidence type="ECO:0000256" key="4">
    <source>
        <dbReference type="ARBA" id="ARBA00023242"/>
    </source>
</evidence>
<evidence type="ECO:0000259" key="9">
    <source>
        <dbReference type="Pfam" id="PF23389"/>
    </source>
</evidence>
<evidence type="ECO:0000256" key="2">
    <source>
        <dbReference type="ARBA" id="ARBA00022574"/>
    </source>
</evidence>
<dbReference type="InterPro" id="IPR051972">
    <property type="entry name" value="Glutamate-rich_WD_repeat"/>
</dbReference>
<dbReference type="PANTHER" id="PTHR45903:SF1">
    <property type="entry name" value="GLUTAMATE-RICH WD REPEAT-CONTAINING PROTEIN 1"/>
    <property type="match status" value="1"/>
</dbReference>
<evidence type="ECO:0000313" key="11">
    <source>
        <dbReference type="Proteomes" id="UP000325440"/>
    </source>
</evidence>
<organism evidence="10 11">
    <name type="scientific">Cinara cedri</name>
    <dbReference type="NCBI Taxonomy" id="506608"/>
    <lineage>
        <taxon>Eukaryota</taxon>
        <taxon>Metazoa</taxon>
        <taxon>Ecdysozoa</taxon>
        <taxon>Arthropoda</taxon>
        <taxon>Hexapoda</taxon>
        <taxon>Insecta</taxon>
        <taxon>Pterygota</taxon>
        <taxon>Neoptera</taxon>
        <taxon>Paraneoptera</taxon>
        <taxon>Hemiptera</taxon>
        <taxon>Sternorrhyncha</taxon>
        <taxon>Aphidomorpha</taxon>
        <taxon>Aphidoidea</taxon>
        <taxon>Aphididae</taxon>
        <taxon>Lachninae</taxon>
        <taxon>Cinara</taxon>
    </lineage>
</organism>
<dbReference type="Pfam" id="PF12265">
    <property type="entry name" value="CAF1C_H4-bd"/>
    <property type="match status" value="1"/>
</dbReference>
<dbReference type="PROSITE" id="PS00678">
    <property type="entry name" value="WD_REPEATS_1"/>
    <property type="match status" value="2"/>
</dbReference>
<feature type="repeat" description="WD" evidence="6">
    <location>
        <begin position="286"/>
        <end position="321"/>
    </location>
</feature>
<dbReference type="EMBL" id="CABPRJ010000963">
    <property type="protein sequence ID" value="VVC33070.1"/>
    <property type="molecule type" value="Genomic_DNA"/>
</dbReference>
<dbReference type="AlphaFoldDB" id="A0A5E4MNH1"/>
<dbReference type="InterPro" id="IPR022052">
    <property type="entry name" value="Histone-bd_RBBP4-like_N"/>
</dbReference>
<evidence type="ECO:0000256" key="5">
    <source>
        <dbReference type="ARBA" id="ARBA00040876"/>
    </source>
</evidence>
<evidence type="ECO:0000256" key="1">
    <source>
        <dbReference type="ARBA" id="ARBA00004123"/>
    </source>
</evidence>
<feature type="repeat" description="WD" evidence="6">
    <location>
        <begin position="333"/>
        <end position="367"/>
    </location>
</feature>
<feature type="compositionally biased region" description="Acidic residues" evidence="7">
    <location>
        <begin position="10"/>
        <end position="28"/>
    </location>
</feature>